<dbReference type="PANTHER" id="PTHR33477:SF2">
    <property type="entry name" value="2-PHOSPHOGLYCERATE KINASE"/>
    <property type="match status" value="1"/>
</dbReference>
<comment type="caution">
    <text evidence="2">The sequence shown here is derived from an EMBL/GenBank/DDBJ whole genome shotgun (WGS) entry which is preliminary data.</text>
</comment>
<feature type="region of interest" description="Disordered" evidence="1">
    <location>
        <begin position="433"/>
        <end position="469"/>
    </location>
</feature>
<dbReference type="Pfam" id="PF13238">
    <property type="entry name" value="AAA_18"/>
    <property type="match status" value="1"/>
</dbReference>
<accession>A0ABP1FV60</accession>
<feature type="compositionally biased region" description="Basic and acidic residues" evidence="1">
    <location>
        <begin position="520"/>
        <end position="531"/>
    </location>
</feature>
<proteinExistence type="predicted"/>
<protein>
    <submittedName>
        <fullName evidence="2">G6346 protein</fullName>
    </submittedName>
</protein>
<reference evidence="2 3" key="1">
    <citation type="submission" date="2024-06" db="EMBL/GenBank/DDBJ databases">
        <authorList>
            <person name="Kraege A."/>
            <person name="Thomma B."/>
        </authorList>
    </citation>
    <scope>NUCLEOTIDE SEQUENCE [LARGE SCALE GENOMIC DNA]</scope>
</reference>
<dbReference type="Gene3D" id="3.40.50.300">
    <property type="entry name" value="P-loop containing nucleotide triphosphate hydrolases"/>
    <property type="match status" value="1"/>
</dbReference>
<feature type="region of interest" description="Disordered" evidence="1">
    <location>
        <begin position="330"/>
        <end position="373"/>
    </location>
</feature>
<gene>
    <name evidence="2" type="primary">g6346</name>
    <name evidence="2" type="ORF">VP750_LOCUS5439</name>
</gene>
<name>A0ABP1FV60_9CHLO</name>
<sequence>MKGQAAQTPQHLQRVAQQLMATQKARHSASKYDFVKVKVWVGENLVHYYVLSRFLISRMLTVTKIPQMKAVKIALEVKKYLVDNDLMDISQDHFEAILFSVMQSRGFGNEYVHRYKMVTKFFQQRRPLIVLICGVPCTGKSSLAQQLASRLNMPNVLQTDALYELMRMTEEGPLQPTPLWQRSDLKGPAVVREFLRESRIVRKGLDGSLAKCLTDGKSIIMEGMHLDPGLYLYEFARYSQAHLKLSRRKSLTGQQPKPVSLEQGTAARSMPSRAAGVDAGDVRTEDDLRVGARSASATSAQLPSEPDLERRVARRSASFILSSAAMSAGRMSPMMTRGSQLVQRDPDAQPTSPGAQHRQDQAAPNKDSAASRNVSGQLPIPQQLGAEAAAAQKANSFEAGSFLSLSPTMQWLQMATKAGKAILPLPLSKPKQKGSFTFSVSPSQADRPPQHDLSSPSGLPNTSQDSRQEVLQPEITRQGSTSTIENWQCRQAGQKASAAPVKVESSAASCLDNSTPSPSAHEHDSSMHACRESSGQGFDVKLAARVSQLSLAQENHARSGSGQEQASTMASTHHDTAEGAQAVQNGSKPDSAAPVSASSSDHRDTFPAADAVTSSRNLPAGRGLLKAGGSLSQALPISSSSSMSAHDESGDGSGRRHESMDTGLQPGPVFVPIVLTMDDTDHELLVEEWLLRQASSRASGVPLDTKEVLSRLRLLQSHLCAYAQRSVPVINLNLANFNDTLDELHDYLLLCIQLALEEDEAEKVTNS</sequence>
<feature type="compositionally biased region" description="Low complexity" evidence="1">
    <location>
        <begin position="630"/>
        <end position="644"/>
    </location>
</feature>
<feature type="region of interest" description="Disordered" evidence="1">
    <location>
        <begin position="509"/>
        <end position="533"/>
    </location>
</feature>
<feature type="compositionally biased region" description="Low complexity" evidence="1">
    <location>
        <begin position="587"/>
        <end position="599"/>
    </location>
</feature>
<evidence type="ECO:0000313" key="2">
    <source>
        <dbReference type="EMBL" id="CAL5223780.1"/>
    </source>
</evidence>
<evidence type="ECO:0000256" key="1">
    <source>
        <dbReference type="SAM" id="MobiDB-lite"/>
    </source>
</evidence>
<feature type="compositionally biased region" description="Polar residues" evidence="1">
    <location>
        <begin position="509"/>
        <end position="518"/>
    </location>
</feature>
<feature type="compositionally biased region" description="Basic and acidic residues" evidence="1">
    <location>
        <begin position="645"/>
        <end position="660"/>
    </location>
</feature>
<organism evidence="2 3">
    <name type="scientific">Coccomyxa viridis</name>
    <dbReference type="NCBI Taxonomy" id="1274662"/>
    <lineage>
        <taxon>Eukaryota</taxon>
        <taxon>Viridiplantae</taxon>
        <taxon>Chlorophyta</taxon>
        <taxon>core chlorophytes</taxon>
        <taxon>Trebouxiophyceae</taxon>
        <taxon>Trebouxiophyceae incertae sedis</taxon>
        <taxon>Coccomyxaceae</taxon>
        <taxon>Coccomyxa</taxon>
    </lineage>
</organism>
<dbReference type="Proteomes" id="UP001497392">
    <property type="component" value="Unassembled WGS sequence"/>
</dbReference>
<feature type="compositionally biased region" description="Basic and acidic residues" evidence="1">
    <location>
        <begin position="280"/>
        <end position="290"/>
    </location>
</feature>
<keyword evidence="3" id="KW-1185">Reference proteome</keyword>
<feature type="compositionally biased region" description="Polar residues" evidence="1">
    <location>
        <begin position="552"/>
        <end position="571"/>
    </location>
</feature>
<feature type="compositionally biased region" description="Polar residues" evidence="1">
    <location>
        <begin position="434"/>
        <end position="444"/>
    </location>
</feature>
<feature type="compositionally biased region" description="Polar residues" evidence="1">
    <location>
        <begin position="452"/>
        <end position="465"/>
    </location>
</feature>
<dbReference type="InterPro" id="IPR027417">
    <property type="entry name" value="P-loop_NTPase"/>
</dbReference>
<dbReference type="EMBL" id="CAXHTA020000009">
    <property type="protein sequence ID" value="CAL5223780.1"/>
    <property type="molecule type" value="Genomic_DNA"/>
</dbReference>
<dbReference type="PANTHER" id="PTHR33477">
    <property type="entry name" value="P-LOOP NTPASE DOMAIN-CONTAINING PROTEIN LPA1 HOMOLOG 1"/>
    <property type="match status" value="1"/>
</dbReference>
<evidence type="ECO:0000313" key="3">
    <source>
        <dbReference type="Proteomes" id="UP001497392"/>
    </source>
</evidence>
<dbReference type="SUPFAM" id="SSF52540">
    <property type="entry name" value="P-loop containing nucleoside triphosphate hydrolases"/>
    <property type="match status" value="1"/>
</dbReference>
<feature type="region of interest" description="Disordered" evidence="1">
    <location>
        <begin position="552"/>
        <end position="663"/>
    </location>
</feature>
<feature type="region of interest" description="Disordered" evidence="1">
    <location>
        <begin position="247"/>
        <end position="311"/>
    </location>
</feature>